<dbReference type="OrthoDB" id="2365258at2"/>
<reference evidence="2 3" key="1">
    <citation type="submission" date="2018-10" db="EMBL/GenBank/DDBJ databases">
        <title>Cohnella sp. M2MS4P-1, whole genome shotgun sequence.</title>
        <authorList>
            <person name="Tuo L."/>
        </authorList>
    </citation>
    <scope>NUCLEOTIDE SEQUENCE [LARGE SCALE GENOMIC DNA]</scope>
    <source>
        <strain evidence="2 3">M2MS4P-1</strain>
    </source>
</reference>
<dbReference type="CDD" id="cd00093">
    <property type="entry name" value="HTH_XRE"/>
    <property type="match status" value="1"/>
</dbReference>
<dbReference type="InterPro" id="IPR010982">
    <property type="entry name" value="Lambda_DNA-bd_dom_sf"/>
</dbReference>
<sequence>MKPIKDRLRQLRQENGLTMAEFAKKISVSPGNVGDWESEYRPSIPGAKALISISQTFDVSLDWLLLGQLPPTASPCVCREQHAERLSENLPPSIWEKNSLQMANDQEPDLLHSLVSSASLLCKKDKLILVELAARLLQLDRQVAANSHPPS</sequence>
<protein>
    <submittedName>
        <fullName evidence="2">XRE family transcriptional regulator</fullName>
    </submittedName>
</protein>
<dbReference type="InterPro" id="IPR001387">
    <property type="entry name" value="Cro/C1-type_HTH"/>
</dbReference>
<dbReference type="EMBL" id="RBZM01000011">
    <property type="protein sequence ID" value="RKP47359.1"/>
    <property type="molecule type" value="Genomic_DNA"/>
</dbReference>
<evidence type="ECO:0000313" key="3">
    <source>
        <dbReference type="Proteomes" id="UP000282076"/>
    </source>
</evidence>
<dbReference type="AlphaFoldDB" id="A0A494XGS3"/>
<feature type="domain" description="HTH cro/C1-type" evidence="1">
    <location>
        <begin position="8"/>
        <end position="64"/>
    </location>
</feature>
<dbReference type="PROSITE" id="PS50943">
    <property type="entry name" value="HTH_CROC1"/>
    <property type="match status" value="1"/>
</dbReference>
<comment type="caution">
    <text evidence="2">The sequence shown here is derived from an EMBL/GenBank/DDBJ whole genome shotgun (WGS) entry which is preliminary data.</text>
</comment>
<dbReference type="SUPFAM" id="SSF47413">
    <property type="entry name" value="lambda repressor-like DNA-binding domains"/>
    <property type="match status" value="1"/>
</dbReference>
<dbReference type="GO" id="GO:0003677">
    <property type="term" value="F:DNA binding"/>
    <property type="evidence" value="ECO:0007669"/>
    <property type="project" value="InterPro"/>
</dbReference>
<name>A0A494XGS3_9BACL</name>
<keyword evidence="3" id="KW-1185">Reference proteome</keyword>
<proteinExistence type="predicted"/>
<dbReference type="RefSeq" id="WP_120979556.1">
    <property type="nucleotide sequence ID" value="NZ_RBZM01000011.1"/>
</dbReference>
<organism evidence="2 3">
    <name type="scientific">Cohnella endophytica</name>
    <dbReference type="NCBI Taxonomy" id="2419778"/>
    <lineage>
        <taxon>Bacteria</taxon>
        <taxon>Bacillati</taxon>
        <taxon>Bacillota</taxon>
        <taxon>Bacilli</taxon>
        <taxon>Bacillales</taxon>
        <taxon>Paenibacillaceae</taxon>
        <taxon>Cohnella</taxon>
    </lineage>
</organism>
<dbReference type="Gene3D" id="1.10.260.40">
    <property type="entry name" value="lambda repressor-like DNA-binding domains"/>
    <property type="match status" value="1"/>
</dbReference>
<dbReference type="Proteomes" id="UP000282076">
    <property type="component" value="Unassembled WGS sequence"/>
</dbReference>
<evidence type="ECO:0000259" key="1">
    <source>
        <dbReference type="PROSITE" id="PS50943"/>
    </source>
</evidence>
<gene>
    <name evidence="2" type="ORF">D7Z26_24000</name>
</gene>
<dbReference type="SMART" id="SM00530">
    <property type="entry name" value="HTH_XRE"/>
    <property type="match status" value="1"/>
</dbReference>
<accession>A0A494XGS3</accession>
<evidence type="ECO:0000313" key="2">
    <source>
        <dbReference type="EMBL" id="RKP47359.1"/>
    </source>
</evidence>
<dbReference type="Pfam" id="PF01381">
    <property type="entry name" value="HTH_3"/>
    <property type="match status" value="1"/>
</dbReference>